<feature type="region of interest" description="Disordered" evidence="1">
    <location>
        <begin position="78"/>
        <end position="102"/>
    </location>
</feature>
<sequence>MDTKVLATYYWKAFAEPIHFDEDEDEVYMDIDEAELDRLEANRHSPKRERKVRTVDFSYLTPKHSRKTYNEVKAVHFTGPEEDDKSSIYTIPPPDYDDEEPG</sequence>
<dbReference type="EMBL" id="CP111017">
    <property type="protein sequence ID" value="WAR09212.1"/>
    <property type="molecule type" value="Genomic_DNA"/>
</dbReference>
<reference evidence="2" key="1">
    <citation type="submission" date="2022-11" db="EMBL/GenBank/DDBJ databases">
        <title>Centuries of genome instability and evolution in soft-shell clam transmissible cancer (bioRxiv).</title>
        <authorList>
            <person name="Hart S.F.M."/>
            <person name="Yonemitsu M.A."/>
            <person name="Giersch R.M."/>
            <person name="Beal B.F."/>
            <person name="Arriagada G."/>
            <person name="Davis B.W."/>
            <person name="Ostrander E.A."/>
            <person name="Goff S.P."/>
            <person name="Metzger M.J."/>
        </authorList>
    </citation>
    <scope>NUCLEOTIDE SEQUENCE</scope>
    <source>
        <strain evidence="2">MELC-2E11</strain>
        <tissue evidence="2">Siphon/mantle</tissue>
    </source>
</reference>
<keyword evidence="3" id="KW-1185">Reference proteome</keyword>
<protein>
    <submittedName>
        <fullName evidence="2">Uncharacterized protein</fullName>
    </submittedName>
</protein>
<accession>A0ABY7EJW4</accession>
<evidence type="ECO:0000313" key="2">
    <source>
        <dbReference type="EMBL" id="WAR09212.1"/>
    </source>
</evidence>
<evidence type="ECO:0000313" key="3">
    <source>
        <dbReference type="Proteomes" id="UP001164746"/>
    </source>
</evidence>
<name>A0ABY7EJW4_MYAAR</name>
<evidence type="ECO:0000256" key="1">
    <source>
        <dbReference type="SAM" id="MobiDB-lite"/>
    </source>
</evidence>
<gene>
    <name evidence="2" type="ORF">MAR_019170</name>
</gene>
<organism evidence="2 3">
    <name type="scientific">Mya arenaria</name>
    <name type="common">Soft-shell clam</name>
    <dbReference type="NCBI Taxonomy" id="6604"/>
    <lineage>
        <taxon>Eukaryota</taxon>
        <taxon>Metazoa</taxon>
        <taxon>Spiralia</taxon>
        <taxon>Lophotrochozoa</taxon>
        <taxon>Mollusca</taxon>
        <taxon>Bivalvia</taxon>
        <taxon>Autobranchia</taxon>
        <taxon>Heteroconchia</taxon>
        <taxon>Euheterodonta</taxon>
        <taxon>Imparidentia</taxon>
        <taxon>Neoheterodontei</taxon>
        <taxon>Myida</taxon>
        <taxon>Myoidea</taxon>
        <taxon>Myidae</taxon>
        <taxon>Mya</taxon>
    </lineage>
</organism>
<proteinExistence type="predicted"/>
<dbReference type="Proteomes" id="UP001164746">
    <property type="component" value="Chromosome 6"/>
</dbReference>